<dbReference type="GO" id="GO:0004568">
    <property type="term" value="F:chitinase activity"/>
    <property type="evidence" value="ECO:0007669"/>
    <property type="project" value="InterPro"/>
</dbReference>
<feature type="compositionally biased region" description="Pro residues" evidence="5">
    <location>
        <begin position="211"/>
        <end position="224"/>
    </location>
</feature>
<keyword evidence="2" id="KW-0119">Carbohydrate metabolism</keyword>
<evidence type="ECO:0000259" key="6">
    <source>
        <dbReference type="Pfam" id="PF00182"/>
    </source>
</evidence>
<dbReference type="RefSeq" id="WP_200334098.1">
    <property type="nucleotide sequence ID" value="NZ_CP066786.1"/>
</dbReference>
<feature type="domain" description="Glycoside hydrolase family 19 catalytic" evidence="6">
    <location>
        <begin position="86"/>
        <end position="142"/>
    </location>
</feature>
<proteinExistence type="predicted"/>
<reference evidence="7 8" key="1">
    <citation type="submission" date="2020-12" db="EMBL/GenBank/DDBJ databases">
        <authorList>
            <person name="Zheng R.K."/>
            <person name="Sun C.M."/>
        </authorList>
    </citation>
    <scope>NUCLEOTIDE SEQUENCE [LARGE SCALE GENOMIC DNA]</scope>
    <source>
        <strain evidence="7 8">ZRK001</strain>
    </source>
</reference>
<dbReference type="KEGG" id="mlut:JET14_13175"/>
<evidence type="ECO:0000256" key="4">
    <source>
        <dbReference type="ARBA" id="ARBA00023326"/>
    </source>
</evidence>
<dbReference type="GO" id="GO:0016998">
    <property type="term" value="P:cell wall macromolecule catabolic process"/>
    <property type="evidence" value="ECO:0007669"/>
    <property type="project" value="InterPro"/>
</dbReference>
<keyword evidence="3" id="KW-0326">Glycosidase</keyword>
<evidence type="ECO:0000313" key="7">
    <source>
        <dbReference type="EMBL" id="QQM29279.1"/>
    </source>
</evidence>
<evidence type="ECO:0000256" key="2">
    <source>
        <dbReference type="ARBA" id="ARBA00023277"/>
    </source>
</evidence>
<dbReference type="SUPFAM" id="SSF53955">
    <property type="entry name" value="Lysozyme-like"/>
    <property type="match status" value="1"/>
</dbReference>
<keyword evidence="1" id="KW-0378">Hydrolase</keyword>
<organism evidence="7 8">
    <name type="scientific">Martelella lutilitoris</name>
    <dbReference type="NCBI Taxonomy" id="2583532"/>
    <lineage>
        <taxon>Bacteria</taxon>
        <taxon>Pseudomonadati</taxon>
        <taxon>Pseudomonadota</taxon>
        <taxon>Alphaproteobacteria</taxon>
        <taxon>Hyphomicrobiales</taxon>
        <taxon>Aurantimonadaceae</taxon>
        <taxon>Martelella</taxon>
    </lineage>
</organism>
<protein>
    <recommendedName>
        <fullName evidence="6">Glycoside hydrolase family 19 catalytic domain-containing protein</fullName>
    </recommendedName>
</protein>
<dbReference type="Proteomes" id="UP000596083">
    <property type="component" value="Chromosome"/>
</dbReference>
<evidence type="ECO:0000313" key="8">
    <source>
        <dbReference type="Proteomes" id="UP000596083"/>
    </source>
</evidence>
<accession>A0A7T7HHM0</accession>
<gene>
    <name evidence="7" type="ORF">JET14_13175</name>
</gene>
<dbReference type="AlphaFoldDB" id="A0A7T7HHM0"/>
<dbReference type="GO" id="GO:0000272">
    <property type="term" value="P:polysaccharide catabolic process"/>
    <property type="evidence" value="ECO:0007669"/>
    <property type="project" value="UniProtKB-KW"/>
</dbReference>
<dbReference type="PANTHER" id="PTHR22595">
    <property type="entry name" value="CHITINASE-RELATED"/>
    <property type="match status" value="1"/>
</dbReference>
<keyword evidence="4" id="KW-0624">Polysaccharide degradation</keyword>
<evidence type="ECO:0000256" key="1">
    <source>
        <dbReference type="ARBA" id="ARBA00022801"/>
    </source>
</evidence>
<name>A0A7T7HHM0_9HYPH</name>
<feature type="region of interest" description="Disordered" evidence="5">
    <location>
        <begin position="201"/>
        <end position="225"/>
    </location>
</feature>
<dbReference type="InterPro" id="IPR000726">
    <property type="entry name" value="Glyco_hydro_19_cat"/>
</dbReference>
<dbReference type="PANTHER" id="PTHR22595:SF197">
    <property type="entry name" value="CHITINASE FAMILY PROTEIN"/>
    <property type="match status" value="1"/>
</dbReference>
<evidence type="ECO:0000256" key="5">
    <source>
        <dbReference type="SAM" id="MobiDB-lite"/>
    </source>
</evidence>
<dbReference type="GO" id="GO:0006032">
    <property type="term" value="P:chitin catabolic process"/>
    <property type="evidence" value="ECO:0007669"/>
    <property type="project" value="InterPro"/>
</dbReference>
<evidence type="ECO:0000256" key="3">
    <source>
        <dbReference type="ARBA" id="ARBA00023295"/>
    </source>
</evidence>
<dbReference type="Gene3D" id="1.10.530.10">
    <property type="match status" value="1"/>
</dbReference>
<dbReference type="EMBL" id="CP066786">
    <property type="protein sequence ID" value="QQM29279.1"/>
    <property type="molecule type" value="Genomic_DNA"/>
</dbReference>
<dbReference type="InterPro" id="IPR023346">
    <property type="entry name" value="Lysozyme-like_dom_sf"/>
</dbReference>
<sequence>MTEFDRSAFYASLRKRDSGVFGTSLSQGQVDGIEAILDEAEKRGTQLDYLAYMLATVYHETAHTMQPIEEYGKGKGREYGQPDGPYGKVYYGRGFVQLTWLFNYEKASKKLGVDFVRYPELVMDLKNATAILFDGMAEGWFTGKSLSDYLDGVDEPDAEDLREFSNARRIINGTDKQVMIGKYALAFETALKAGGYTAKAVEKSPQKPAQSDPPPDAPTQPETPPSAWAAFFMAAIKAIAKALGGKK</sequence>
<dbReference type="Pfam" id="PF00182">
    <property type="entry name" value="Glyco_hydro_19"/>
    <property type="match status" value="1"/>
</dbReference>